<reference evidence="3" key="1">
    <citation type="journal article" date="2019" name="Int. J. Syst. Evol. Microbiol.">
        <title>The Global Catalogue of Microorganisms (GCM) 10K type strain sequencing project: providing services to taxonomists for standard genome sequencing and annotation.</title>
        <authorList>
            <consortium name="The Broad Institute Genomics Platform"/>
            <consortium name="The Broad Institute Genome Sequencing Center for Infectious Disease"/>
            <person name="Wu L."/>
            <person name="Ma J."/>
        </authorList>
    </citation>
    <scope>NUCLEOTIDE SEQUENCE [LARGE SCALE GENOMIC DNA]</scope>
    <source>
        <strain evidence="3">CCM 7282</strain>
    </source>
</reference>
<sequence length="59" mass="6815">MADRQQKRAKVHTSNEQAEVFTKGVSFSKAFLPPKKEREEHPTEGEMMTGNHEVENEEK</sequence>
<comment type="caution">
    <text evidence="2">The sequence shown here is derived from an EMBL/GenBank/DDBJ whole genome shotgun (WGS) entry which is preliminary data.</text>
</comment>
<evidence type="ECO:0008006" key="4">
    <source>
        <dbReference type="Google" id="ProtNLM"/>
    </source>
</evidence>
<dbReference type="RefSeq" id="WP_062438757.1">
    <property type="nucleotide sequence ID" value="NZ_BMCJ01000007.1"/>
</dbReference>
<protein>
    <recommendedName>
        <fullName evidence="4">Glycogen biosynthesis protein GlgD</fullName>
    </recommendedName>
</protein>
<proteinExistence type="predicted"/>
<dbReference type="Proteomes" id="UP000619534">
    <property type="component" value="Unassembled WGS sequence"/>
</dbReference>
<evidence type="ECO:0000256" key="1">
    <source>
        <dbReference type="SAM" id="MobiDB-lite"/>
    </source>
</evidence>
<evidence type="ECO:0000313" key="3">
    <source>
        <dbReference type="Proteomes" id="UP000619534"/>
    </source>
</evidence>
<accession>A0ABQ1PPE3</accession>
<feature type="compositionally biased region" description="Basic and acidic residues" evidence="1">
    <location>
        <begin position="34"/>
        <end position="44"/>
    </location>
</feature>
<name>A0ABQ1PPE3_9BACI</name>
<gene>
    <name evidence="2" type="ORF">GCM10007216_34200</name>
</gene>
<organism evidence="2 3">
    <name type="scientific">Thalassobacillus devorans</name>
    <dbReference type="NCBI Taxonomy" id="279813"/>
    <lineage>
        <taxon>Bacteria</taxon>
        <taxon>Bacillati</taxon>
        <taxon>Bacillota</taxon>
        <taxon>Bacilli</taxon>
        <taxon>Bacillales</taxon>
        <taxon>Bacillaceae</taxon>
        <taxon>Thalassobacillus</taxon>
    </lineage>
</organism>
<evidence type="ECO:0000313" key="2">
    <source>
        <dbReference type="EMBL" id="GGD00601.1"/>
    </source>
</evidence>
<dbReference type="EMBL" id="BMCJ01000007">
    <property type="protein sequence ID" value="GGD00601.1"/>
    <property type="molecule type" value="Genomic_DNA"/>
</dbReference>
<keyword evidence="3" id="KW-1185">Reference proteome</keyword>
<feature type="region of interest" description="Disordered" evidence="1">
    <location>
        <begin position="31"/>
        <end position="59"/>
    </location>
</feature>